<evidence type="ECO:0000313" key="4">
    <source>
        <dbReference type="Proteomes" id="UP000241769"/>
    </source>
</evidence>
<sequence length="346" mass="38709">MTNINDRPLIFLIGSTGFVGGSVFGHLYNLKSYRFILLVRSKEKAEKLSKMEGIEAIVGSFDDVNLITDAAHRADLVIEAASSDTLEEAKAIVAGLKKRYDERQKPSLYIQTSGSQILDEDVRGTRPSDYIYQDEDNDKLNSLPVTQPHRHVDTFLIEESQKNYFKLVLMCPPTIYGEGLGPKDISAVRSQQVPTMIRAALKHRQAQQVGQGLSVWSNVNVSDLVLLYQVIVEKLLHGQEIPINREGYYFATTGVHTWNQLARAIAARLKALGAVDSEEIRDNNDEDSVEKAFGDKKAVGYLGSNSRSNGTKGEKIGWQKNPASQGLWDYVDWECERMAREAKETK</sequence>
<dbReference type="EMBL" id="MDYQ01000005">
    <property type="protein sequence ID" value="PRP89128.1"/>
    <property type="molecule type" value="Genomic_DNA"/>
</dbReference>
<dbReference type="Proteomes" id="UP000241769">
    <property type="component" value="Unassembled WGS sequence"/>
</dbReference>
<organism evidence="3 4">
    <name type="scientific">Planoprotostelium fungivorum</name>
    <dbReference type="NCBI Taxonomy" id="1890364"/>
    <lineage>
        <taxon>Eukaryota</taxon>
        <taxon>Amoebozoa</taxon>
        <taxon>Evosea</taxon>
        <taxon>Variosea</taxon>
        <taxon>Cavosteliida</taxon>
        <taxon>Cavosteliaceae</taxon>
        <taxon>Planoprotostelium</taxon>
    </lineage>
</organism>
<dbReference type="InterPro" id="IPR036291">
    <property type="entry name" value="NAD(P)-bd_dom_sf"/>
</dbReference>
<dbReference type="InterPro" id="IPR016040">
    <property type="entry name" value="NAD(P)-bd_dom"/>
</dbReference>
<gene>
    <name evidence="3" type="ORF">PROFUN_01848</name>
</gene>
<feature type="transmembrane region" description="Helical" evidence="1">
    <location>
        <begin position="9"/>
        <end position="28"/>
    </location>
</feature>
<dbReference type="GO" id="GO:0004029">
    <property type="term" value="F:aldehyde dehydrogenase (NAD+) activity"/>
    <property type="evidence" value="ECO:0007669"/>
    <property type="project" value="TreeGrafter"/>
</dbReference>
<dbReference type="PANTHER" id="PTHR48079:SF6">
    <property type="entry name" value="NAD(P)-BINDING DOMAIN-CONTAINING PROTEIN-RELATED"/>
    <property type="match status" value="1"/>
</dbReference>
<evidence type="ECO:0000313" key="3">
    <source>
        <dbReference type="EMBL" id="PRP89128.1"/>
    </source>
</evidence>
<reference evidence="3 4" key="1">
    <citation type="journal article" date="2018" name="Genome Biol. Evol.">
        <title>Multiple Roots of Fruiting Body Formation in Amoebozoa.</title>
        <authorList>
            <person name="Hillmann F."/>
            <person name="Forbes G."/>
            <person name="Novohradska S."/>
            <person name="Ferling I."/>
            <person name="Riege K."/>
            <person name="Groth M."/>
            <person name="Westermann M."/>
            <person name="Marz M."/>
            <person name="Spaller T."/>
            <person name="Winckler T."/>
            <person name="Schaap P."/>
            <person name="Glockner G."/>
        </authorList>
    </citation>
    <scope>NUCLEOTIDE SEQUENCE [LARGE SCALE GENOMIC DNA]</scope>
    <source>
        <strain evidence="3 4">Jena</strain>
    </source>
</reference>
<evidence type="ECO:0000256" key="1">
    <source>
        <dbReference type="SAM" id="Phobius"/>
    </source>
</evidence>
<comment type="caution">
    <text evidence="3">The sequence shown here is derived from an EMBL/GenBank/DDBJ whole genome shotgun (WGS) entry which is preliminary data.</text>
</comment>
<proteinExistence type="predicted"/>
<keyword evidence="4" id="KW-1185">Reference proteome</keyword>
<name>A0A2P6NYY1_9EUKA</name>
<dbReference type="PANTHER" id="PTHR48079">
    <property type="entry name" value="PROTEIN YEEZ"/>
    <property type="match status" value="1"/>
</dbReference>
<dbReference type="AlphaFoldDB" id="A0A2P6NYY1"/>
<dbReference type="OrthoDB" id="10262413at2759"/>
<accession>A0A2P6NYY1</accession>
<evidence type="ECO:0000259" key="2">
    <source>
        <dbReference type="Pfam" id="PF13460"/>
    </source>
</evidence>
<dbReference type="InParanoid" id="A0A2P6NYY1"/>
<dbReference type="GO" id="GO:0005737">
    <property type="term" value="C:cytoplasm"/>
    <property type="evidence" value="ECO:0007669"/>
    <property type="project" value="TreeGrafter"/>
</dbReference>
<keyword evidence="1" id="KW-0812">Transmembrane</keyword>
<protein>
    <recommendedName>
        <fullName evidence="2">NAD(P)-binding domain-containing protein</fullName>
    </recommendedName>
</protein>
<feature type="domain" description="NAD(P)-binding" evidence="2">
    <location>
        <begin position="14"/>
        <end position="98"/>
    </location>
</feature>
<dbReference type="Gene3D" id="3.40.50.720">
    <property type="entry name" value="NAD(P)-binding Rossmann-like Domain"/>
    <property type="match status" value="1"/>
</dbReference>
<dbReference type="InterPro" id="IPR051783">
    <property type="entry name" value="NAD(P)-dependent_oxidoreduct"/>
</dbReference>
<keyword evidence="1" id="KW-0472">Membrane</keyword>
<dbReference type="Pfam" id="PF13460">
    <property type="entry name" value="NAD_binding_10"/>
    <property type="match status" value="1"/>
</dbReference>
<dbReference type="SUPFAM" id="SSF51735">
    <property type="entry name" value="NAD(P)-binding Rossmann-fold domains"/>
    <property type="match status" value="1"/>
</dbReference>
<keyword evidence="1" id="KW-1133">Transmembrane helix</keyword>
<dbReference type="STRING" id="1890364.A0A2P6NYY1"/>